<evidence type="ECO:0000256" key="4">
    <source>
        <dbReference type="PROSITE-ProRule" id="PRU00322"/>
    </source>
</evidence>
<dbReference type="PANTHER" id="PTHR23111:SF41">
    <property type="entry name" value="ZINC FINGER RAN-BINDING DOMAIN-CONTAINING PROTEIN 2-LIKE"/>
    <property type="match status" value="1"/>
</dbReference>
<dbReference type="SUPFAM" id="SSF90209">
    <property type="entry name" value="Ran binding protein zinc finger-like"/>
    <property type="match status" value="2"/>
</dbReference>
<dbReference type="Pfam" id="PF00641">
    <property type="entry name" value="Zn_ribbon_RanBP"/>
    <property type="match status" value="2"/>
</dbReference>
<accession>A0AAD2DWI5</accession>
<dbReference type="InterPro" id="IPR001876">
    <property type="entry name" value="Znf_RanBP2"/>
</dbReference>
<dbReference type="EMBL" id="OU503043">
    <property type="protein sequence ID" value="CAI9766526.1"/>
    <property type="molecule type" value="Genomic_DNA"/>
</dbReference>
<gene>
    <name evidence="6" type="ORF">FPE_LOCUS13956</name>
</gene>
<feature type="domain" description="RanBP2-type" evidence="5">
    <location>
        <begin position="3"/>
        <end position="32"/>
    </location>
</feature>
<keyword evidence="2 4" id="KW-0863">Zinc-finger</keyword>
<dbReference type="PROSITE" id="PS01358">
    <property type="entry name" value="ZF_RANBP2_1"/>
    <property type="match status" value="2"/>
</dbReference>
<evidence type="ECO:0000259" key="5">
    <source>
        <dbReference type="PROSITE" id="PS50199"/>
    </source>
</evidence>
<evidence type="ECO:0000256" key="2">
    <source>
        <dbReference type="ARBA" id="ARBA00022771"/>
    </source>
</evidence>
<evidence type="ECO:0000313" key="6">
    <source>
        <dbReference type="EMBL" id="CAI9766526.1"/>
    </source>
</evidence>
<evidence type="ECO:0000256" key="1">
    <source>
        <dbReference type="ARBA" id="ARBA00022723"/>
    </source>
</evidence>
<name>A0AAD2DWI5_9LAMI</name>
<dbReference type="GO" id="GO:0003729">
    <property type="term" value="F:mRNA binding"/>
    <property type="evidence" value="ECO:0007669"/>
    <property type="project" value="TreeGrafter"/>
</dbReference>
<dbReference type="AlphaFoldDB" id="A0AAD2DWI5"/>
<keyword evidence="7" id="KW-1185">Reference proteome</keyword>
<dbReference type="InterPro" id="IPR036443">
    <property type="entry name" value="Znf_RanBP2_sf"/>
</dbReference>
<dbReference type="GO" id="GO:0005737">
    <property type="term" value="C:cytoplasm"/>
    <property type="evidence" value="ECO:0007669"/>
    <property type="project" value="TreeGrafter"/>
</dbReference>
<reference evidence="6" key="1">
    <citation type="submission" date="2023-05" db="EMBL/GenBank/DDBJ databases">
        <authorList>
            <person name="Huff M."/>
        </authorList>
    </citation>
    <scope>NUCLEOTIDE SEQUENCE</scope>
</reference>
<proteinExistence type="predicted"/>
<evidence type="ECO:0000256" key="3">
    <source>
        <dbReference type="ARBA" id="ARBA00022833"/>
    </source>
</evidence>
<dbReference type="Gene3D" id="4.10.1060.10">
    <property type="entry name" value="Zinc finger, RanBP2-type"/>
    <property type="match status" value="2"/>
</dbReference>
<dbReference type="PANTHER" id="PTHR23111">
    <property type="entry name" value="ZINC FINGER PROTEIN"/>
    <property type="match status" value="1"/>
</dbReference>
<dbReference type="SMART" id="SM00547">
    <property type="entry name" value="ZnF_RBZ"/>
    <property type="match status" value="2"/>
</dbReference>
<dbReference type="Proteomes" id="UP000834106">
    <property type="component" value="Chromosome 8"/>
</dbReference>
<organism evidence="6 7">
    <name type="scientific">Fraxinus pennsylvanica</name>
    <dbReference type="NCBI Taxonomy" id="56036"/>
    <lineage>
        <taxon>Eukaryota</taxon>
        <taxon>Viridiplantae</taxon>
        <taxon>Streptophyta</taxon>
        <taxon>Embryophyta</taxon>
        <taxon>Tracheophyta</taxon>
        <taxon>Spermatophyta</taxon>
        <taxon>Magnoliopsida</taxon>
        <taxon>eudicotyledons</taxon>
        <taxon>Gunneridae</taxon>
        <taxon>Pentapetalae</taxon>
        <taxon>asterids</taxon>
        <taxon>lamiids</taxon>
        <taxon>Lamiales</taxon>
        <taxon>Oleaceae</taxon>
        <taxon>Oleeae</taxon>
        <taxon>Fraxinus</taxon>
    </lineage>
</organism>
<dbReference type="PROSITE" id="PS50199">
    <property type="entry name" value="ZF_RANBP2_2"/>
    <property type="match status" value="2"/>
</dbReference>
<protein>
    <recommendedName>
        <fullName evidence="5">RanBP2-type domain-containing protein</fullName>
    </recommendedName>
</protein>
<dbReference type="GO" id="GO:0008270">
    <property type="term" value="F:zinc ion binding"/>
    <property type="evidence" value="ECO:0007669"/>
    <property type="project" value="UniProtKB-KW"/>
</dbReference>
<keyword evidence="3" id="KW-0862">Zinc</keyword>
<feature type="domain" description="RanBP2-type" evidence="5">
    <location>
        <begin position="64"/>
        <end position="93"/>
    </location>
</feature>
<keyword evidence="1" id="KW-0479">Metal-binding</keyword>
<evidence type="ECO:0000313" key="7">
    <source>
        <dbReference type="Proteomes" id="UP000834106"/>
    </source>
</evidence>
<sequence>MSREGDWICSACNHFNFRKRNSCQRCTCPKDATEADLSSYGLHKSEVLPGDCYAQDPSVLPGWKTGDWICNRCGLHNYASRVECFKCNSPRDFGGAMCGS</sequence>